<evidence type="ECO:0000313" key="3">
    <source>
        <dbReference type="Proteomes" id="UP000886891"/>
    </source>
</evidence>
<reference evidence="2" key="1">
    <citation type="submission" date="2020-10" db="EMBL/GenBank/DDBJ databases">
        <authorList>
            <person name="Gilroy R."/>
        </authorList>
    </citation>
    <scope>NUCLEOTIDE SEQUENCE</scope>
    <source>
        <strain evidence="2">23406</strain>
    </source>
</reference>
<dbReference type="AlphaFoldDB" id="A0A9D1SYN2"/>
<proteinExistence type="predicted"/>
<dbReference type="EMBL" id="DVOH01000057">
    <property type="protein sequence ID" value="HIV00881.1"/>
    <property type="molecule type" value="Genomic_DNA"/>
</dbReference>
<organism evidence="2 3">
    <name type="scientific">Candidatus Stercoripulliclostridium merdipullorum</name>
    <dbReference type="NCBI Taxonomy" id="2840952"/>
    <lineage>
        <taxon>Bacteria</taxon>
        <taxon>Bacillati</taxon>
        <taxon>Bacillota</taxon>
        <taxon>Clostridia</taxon>
        <taxon>Eubacteriales</taxon>
        <taxon>Candidatus Stercoripulliclostridium</taxon>
    </lineage>
</organism>
<sequence>MEKKAKTGQILSIVQWVILLGIGIGVGSFFWWGWMFPLAMFLIHTSEFFLYGKARGAENGYTALESLCLTWLYGFTWWKYLPTKDDAPAEDENKESDLD</sequence>
<dbReference type="Proteomes" id="UP000886891">
    <property type="component" value="Unassembled WGS sequence"/>
</dbReference>
<gene>
    <name evidence="2" type="ORF">IAB14_07210</name>
</gene>
<evidence type="ECO:0000256" key="1">
    <source>
        <dbReference type="SAM" id="Phobius"/>
    </source>
</evidence>
<protein>
    <submittedName>
        <fullName evidence="2">Uncharacterized protein</fullName>
    </submittedName>
</protein>
<evidence type="ECO:0000313" key="2">
    <source>
        <dbReference type="EMBL" id="HIV00881.1"/>
    </source>
</evidence>
<comment type="caution">
    <text evidence="2">The sequence shown here is derived from an EMBL/GenBank/DDBJ whole genome shotgun (WGS) entry which is preliminary data.</text>
</comment>
<name>A0A9D1SYN2_9FIRM</name>
<keyword evidence="1" id="KW-0812">Transmembrane</keyword>
<keyword evidence="1" id="KW-1133">Transmembrane helix</keyword>
<feature type="transmembrane region" description="Helical" evidence="1">
    <location>
        <begin position="12"/>
        <end position="34"/>
    </location>
</feature>
<reference evidence="2" key="2">
    <citation type="journal article" date="2021" name="PeerJ">
        <title>Extensive microbial diversity within the chicken gut microbiome revealed by metagenomics and culture.</title>
        <authorList>
            <person name="Gilroy R."/>
            <person name="Ravi A."/>
            <person name="Getino M."/>
            <person name="Pursley I."/>
            <person name="Horton D.L."/>
            <person name="Alikhan N.F."/>
            <person name="Baker D."/>
            <person name="Gharbi K."/>
            <person name="Hall N."/>
            <person name="Watson M."/>
            <person name="Adriaenssens E.M."/>
            <person name="Foster-Nyarko E."/>
            <person name="Jarju S."/>
            <person name="Secka A."/>
            <person name="Antonio M."/>
            <person name="Oren A."/>
            <person name="Chaudhuri R.R."/>
            <person name="La Ragione R."/>
            <person name="Hildebrand F."/>
            <person name="Pallen M.J."/>
        </authorList>
    </citation>
    <scope>NUCLEOTIDE SEQUENCE</scope>
    <source>
        <strain evidence="2">23406</strain>
    </source>
</reference>
<keyword evidence="1" id="KW-0472">Membrane</keyword>
<accession>A0A9D1SYN2</accession>